<accession>A0A382QJI5</accession>
<dbReference type="InterPro" id="IPR025508">
    <property type="entry name" value="DUF4395"/>
</dbReference>
<name>A0A382QJI5_9ZZZZ</name>
<gene>
    <name evidence="2" type="ORF">METZ01_LOCUS337909</name>
</gene>
<dbReference type="Pfam" id="PF14340">
    <property type="entry name" value="DUF4395"/>
    <property type="match status" value="1"/>
</dbReference>
<reference evidence="2" key="1">
    <citation type="submission" date="2018-05" db="EMBL/GenBank/DDBJ databases">
        <authorList>
            <person name="Lanie J.A."/>
            <person name="Ng W.-L."/>
            <person name="Kazmierczak K.M."/>
            <person name="Andrzejewski T.M."/>
            <person name="Davidsen T.M."/>
            <person name="Wayne K.J."/>
            <person name="Tettelin H."/>
            <person name="Glass J.I."/>
            <person name="Rusch D."/>
            <person name="Podicherti R."/>
            <person name="Tsui H.-C.T."/>
            <person name="Winkler M.E."/>
        </authorList>
    </citation>
    <scope>NUCLEOTIDE SEQUENCE</scope>
</reference>
<dbReference type="AlphaFoldDB" id="A0A382QJI5"/>
<evidence type="ECO:0000313" key="2">
    <source>
        <dbReference type="EMBL" id="SVC85055.1"/>
    </source>
</evidence>
<organism evidence="2">
    <name type="scientific">marine metagenome</name>
    <dbReference type="NCBI Taxonomy" id="408172"/>
    <lineage>
        <taxon>unclassified sequences</taxon>
        <taxon>metagenomes</taxon>
        <taxon>ecological metagenomes</taxon>
    </lineage>
</organism>
<dbReference type="EMBL" id="UINC01114623">
    <property type="protein sequence ID" value="SVC85055.1"/>
    <property type="molecule type" value="Genomic_DNA"/>
</dbReference>
<sequence length="112" mass="12593">MSSAALNSQQKSLFQQGYDYSPQELRELAWGLRFTPFVCMLGAVYGLATQQPTVHFLLATLGMLPFWGPNWHPFDLLYNAVPHPLWSGEKLPPNPLPRRIACFMGGSMNIVI</sequence>
<feature type="domain" description="DUF4395" evidence="1">
    <location>
        <begin position="31"/>
        <end position="111"/>
    </location>
</feature>
<evidence type="ECO:0000259" key="1">
    <source>
        <dbReference type="Pfam" id="PF14340"/>
    </source>
</evidence>
<feature type="non-terminal residue" evidence="2">
    <location>
        <position position="112"/>
    </location>
</feature>
<proteinExistence type="predicted"/>
<protein>
    <recommendedName>
        <fullName evidence="1">DUF4395 domain-containing protein</fullName>
    </recommendedName>
</protein>